<name>A0A9N9E817_9GLOM</name>
<keyword evidence="2" id="KW-1185">Reference proteome</keyword>
<sequence>ILSDPSIQKLEKAILALNNEINRMQTETEWKVKFSLKNKNLQKVTNLNTPMKLRLSESNLLPYLMREGRGMDILPRKYITSYLKR</sequence>
<dbReference type="Proteomes" id="UP000789831">
    <property type="component" value="Unassembled WGS sequence"/>
</dbReference>
<evidence type="ECO:0000313" key="2">
    <source>
        <dbReference type="Proteomes" id="UP000789831"/>
    </source>
</evidence>
<dbReference type="EMBL" id="CAJVPL010006962">
    <property type="protein sequence ID" value="CAG8667103.1"/>
    <property type="molecule type" value="Genomic_DNA"/>
</dbReference>
<feature type="non-terminal residue" evidence="1">
    <location>
        <position position="85"/>
    </location>
</feature>
<reference evidence="1" key="1">
    <citation type="submission" date="2021-06" db="EMBL/GenBank/DDBJ databases">
        <authorList>
            <person name="Kallberg Y."/>
            <person name="Tangrot J."/>
            <person name="Rosling A."/>
        </authorList>
    </citation>
    <scope>NUCLEOTIDE SEQUENCE</scope>
    <source>
        <strain evidence="1">MT106</strain>
    </source>
</reference>
<proteinExistence type="predicted"/>
<gene>
    <name evidence="1" type="ORF">AGERDE_LOCUS12087</name>
</gene>
<dbReference type="AlphaFoldDB" id="A0A9N9E817"/>
<dbReference type="OrthoDB" id="10591557at2759"/>
<organism evidence="1 2">
    <name type="scientific">Ambispora gerdemannii</name>
    <dbReference type="NCBI Taxonomy" id="144530"/>
    <lineage>
        <taxon>Eukaryota</taxon>
        <taxon>Fungi</taxon>
        <taxon>Fungi incertae sedis</taxon>
        <taxon>Mucoromycota</taxon>
        <taxon>Glomeromycotina</taxon>
        <taxon>Glomeromycetes</taxon>
        <taxon>Archaeosporales</taxon>
        <taxon>Ambisporaceae</taxon>
        <taxon>Ambispora</taxon>
    </lineage>
</organism>
<comment type="caution">
    <text evidence="1">The sequence shown here is derived from an EMBL/GenBank/DDBJ whole genome shotgun (WGS) entry which is preliminary data.</text>
</comment>
<protein>
    <submittedName>
        <fullName evidence="1">262_t:CDS:1</fullName>
    </submittedName>
</protein>
<accession>A0A9N9E817</accession>
<evidence type="ECO:0000313" key="1">
    <source>
        <dbReference type="EMBL" id="CAG8667103.1"/>
    </source>
</evidence>